<keyword evidence="2" id="KW-1185">Reference proteome</keyword>
<proteinExistence type="predicted"/>
<protein>
    <submittedName>
        <fullName evidence="1">Uncharacterized protein</fullName>
    </submittedName>
</protein>
<accession>A0ABV6ER27</accession>
<gene>
    <name evidence="1" type="ORF">ACFFJ6_09380</name>
</gene>
<comment type="caution">
    <text evidence="1">The sequence shown here is derived from an EMBL/GenBank/DDBJ whole genome shotgun (WGS) entry which is preliminary data.</text>
</comment>
<organism evidence="1 2">
    <name type="scientific">Rhodopseudomonas telluris</name>
    <dbReference type="NCBI Taxonomy" id="644215"/>
    <lineage>
        <taxon>Bacteria</taxon>
        <taxon>Pseudomonadati</taxon>
        <taxon>Pseudomonadota</taxon>
        <taxon>Alphaproteobacteria</taxon>
        <taxon>Hyphomicrobiales</taxon>
        <taxon>Nitrobacteraceae</taxon>
        <taxon>Rhodopseudomonas</taxon>
    </lineage>
</organism>
<reference evidence="1 2" key="1">
    <citation type="submission" date="2024-09" db="EMBL/GenBank/DDBJ databases">
        <authorList>
            <person name="Sun Q."/>
            <person name="Mori K."/>
        </authorList>
    </citation>
    <scope>NUCLEOTIDE SEQUENCE [LARGE SCALE GENOMIC DNA]</scope>
    <source>
        <strain evidence="1 2">KCTC 23279</strain>
    </source>
</reference>
<sequence>MRGSPFSTALPRYLCQRNSSRIRRRGARLTQEVAWALQSDGLRDAVRRAGRRGLAIIGGLVIKGPTRKIMNELGTAAVRRALAA</sequence>
<evidence type="ECO:0000313" key="2">
    <source>
        <dbReference type="Proteomes" id="UP001589775"/>
    </source>
</evidence>
<dbReference type="EMBL" id="JBHLWM010000003">
    <property type="protein sequence ID" value="MFC0240676.1"/>
    <property type="molecule type" value="Genomic_DNA"/>
</dbReference>
<dbReference type="RefSeq" id="WP_378386795.1">
    <property type="nucleotide sequence ID" value="NZ_JBHLWM010000003.1"/>
</dbReference>
<evidence type="ECO:0000313" key="1">
    <source>
        <dbReference type="EMBL" id="MFC0240676.1"/>
    </source>
</evidence>
<name>A0ABV6ER27_9BRAD</name>
<dbReference type="Proteomes" id="UP001589775">
    <property type="component" value="Unassembled WGS sequence"/>
</dbReference>